<dbReference type="EMBL" id="CP036343">
    <property type="protein sequence ID" value="QDT90231.1"/>
    <property type="molecule type" value="Genomic_DNA"/>
</dbReference>
<evidence type="ECO:0000313" key="1">
    <source>
        <dbReference type="EMBL" id="QDT90231.1"/>
    </source>
</evidence>
<accession>A0A517VB45</accession>
<dbReference type="Proteomes" id="UP000316855">
    <property type="component" value="Chromosome"/>
</dbReference>
<dbReference type="Pfam" id="PF01663">
    <property type="entry name" value="Phosphodiest"/>
    <property type="match status" value="1"/>
</dbReference>
<evidence type="ECO:0000313" key="2">
    <source>
        <dbReference type="Proteomes" id="UP000316855"/>
    </source>
</evidence>
<reference evidence="1 2" key="1">
    <citation type="submission" date="2019-02" db="EMBL/GenBank/DDBJ databases">
        <title>Deep-cultivation of Planctomycetes and their phenomic and genomic characterization uncovers novel biology.</title>
        <authorList>
            <person name="Wiegand S."/>
            <person name="Jogler M."/>
            <person name="Boedeker C."/>
            <person name="Pinto D."/>
            <person name="Vollmers J."/>
            <person name="Rivas-Marin E."/>
            <person name="Kohn T."/>
            <person name="Peeters S.H."/>
            <person name="Heuer A."/>
            <person name="Rast P."/>
            <person name="Oberbeckmann S."/>
            <person name="Bunk B."/>
            <person name="Jeske O."/>
            <person name="Meyerdierks A."/>
            <person name="Storesund J.E."/>
            <person name="Kallscheuer N."/>
            <person name="Luecker S."/>
            <person name="Lage O.M."/>
            <person name="Pohl T."/>
            <person name="Merkel B.J."/>
            <person name="Hornburger P."/>
            <person name="Mueller R.-W."/>
            <person name="Bruemmer F."/>
            <person name="Labrenz M."/>
            <person name="Spormann A.M."/>
            <person name="Op den Camp H."/>
            <person name="Overmann J."/>
            <person name="Amann R."/>
            <person name="Jetten M.S.M."/>
            <person name="Mascher T."/>
            <person name="Medema M.H."/>
            <person name="Devos D.P."/>
            <person name="Kaster A.-K."/>
            <person name="Ovreas L."/>
            <person name="Rohde M."/>
            <person name="Galperin M.Y."/>
            <person name="Jogler C."/>
        </authorList>
    </citation>
    <scope>NUCLEOTIDE SEQUENCE [LARGE SCALE GENOMIC DNA]</scope>
    <source>
        <strain evidence="1 2">Pan161</strain>
    </source>
</reference>
<dbReference type="Gene3D" id="3.40.720.10">
    <property type="entry name" value="Alkaline Phosphatase, subunit A"/>
    <property type="match status" value="1"/>
</dbReference>
<keyword evidence="2" id="KW-1185">Reference proteome</keyword>
<dbReference type="KEGG" id="gax:Pan161_18810"/>
<protein>
    <submittedName>
        <fullName evidence="1">Type I phosphodiesterase / nucleotide pyrophosphatase</fullName>
    </submittedName>
</protein>
<gene>
    <name evidence="1" type="ORF">Pan161_18810</name>
</gene>
<name>A0A517VB45_9PLAN</name>
<dbReference type="SUPFAM" id="SSF53649">
    <property type="entry name" value="Alkaline phosphatase-like"/>
    <property type="match status" value="1"/>
</dbReference>
<organism evidence="1 2">
    <name type="scientific">Gimesia algae</name>
    <dbReference type="NCBI Taxonomy" id="2527971"/>
    <lineage>
        <taxon>Bacteria</taxon>
        <taxon>Pseudomonadati</taxon>
        <taxon>Planctomycetota</taxon>
        <taxon>Planctomycetia</taxon>
        <taxon>Planctomycetales</taxon>
        <taxon>Planctomycetaceae</taxon>
        <taxon>Gimesia</taxon>
    </lineage>
</organism>
<proteinExistence type="predicted"/>
<sequence>MRRFGFHDDTTADYLLGMAEQNCLPDFTLAYFPNNDFDSHSEGPENAVSTLQAVDTHLGKLIEILGGIDQFLEKHVILITGDHSQSDLDDDPGIDLNEVLEQFQVVEAGKPWNSSEDLMVCPNMRSAQIYMQPELWQRRHSVIDCLLNCPEIDQVLWCDHDSGLNGTDQPAFYVHTQDRGNLVFKPAPDSNGHARDIYGTGWIWDGDLNAVDASVTSDHQIEFGDYPNAFERIATGFSEKTGNIWVTARLGKEFCLPGIKCNPEGSHGSLHFLDSTAPLIAAGLPVNFALPAAPRIIDMTPICLQLLGLKPSRQPGDSAINTPMNG</sequence>
<dbReference type="InterPro" id="IPR002591">
    <property type="entry name" value="Phosphodiest/P_Trfase"/>
</dbReference>
<dbReference type="InterPro" id="IPR017850">
    <property type="entry name" value="Alkaline_phosphatase_core_sf"/>
</dbReference>
<dbReference type="AlphaFoldDB" id="A0A517VB45"/>